<reference evidence="1 2" key="1">
    <citation type="submission" date="2013-08" db="EMBL/GenBank/DDBJ databases">
        <authorList>
            <person name="Huang J."/>
            <person name="Wang G."/>
        </authorList>
    </citation>
    <scope>NUCLEOTIDE SEQUENCE [LARGE SCALE GENOMIC DNA]</scope>
    <source>
        <strain evidence="1 2">BH030004</strain>
    </source>
</reference>
<accession>A0A0A5FYC1</accession>
<protein>
    <submittedName>
        <fullName evidence="1">Uncharacterized protein</fullName>
    </submittedName>
</protein>
<dbReference type="Proteomes" id="UP000030403">
    <property type="component" value="Unassembled WGS sequence"/>
</dbReference>
<keyword evidence="2" id="KW-1185">Reference proteome</keyword>
<dbReference type="OrthoDB" id="2454482at2"/>
<evidence type="ECO:0000313" key="2">
    <source>
        <dbReference type="Proteomes" id="UP000030403"/>
    </source>
</evidence>
<name>A0A0A5FYC1_9BACI</name>
<sequence>MSKNYIDYTNKTVLSIPDHFIHVKTGETQQVSRSVENQIRYHTNNNTLSHLIFSALSDYVNSSHKPTEIHGSNDVLSELLEIKKMLRQGNFNSKVTQQNSSNHFIQEKDLDIKELEDVLEAFGG</sequence>
<dbReference type="STRING" id="1385511.GCA_000425225_02050"/>
<comment type="caution">
    <text evidence="1">The sequence shown here is derived from an EMBL/GenBank/DDBJ whole genome shotgun (WGS) entry which is preliminary data.</text>
</comment>
<gene>
    <name evidence="1" type="ORF">N783_13715</name>
</gene>
<dbReference type="RefSeq" id="WP_027446058.1">
    <property type="nucleotide sequence ID" value="NZ_AULJ01000020.1"/>
</dbReference>
<dbReference type="eggNOG" id="ENOG50338AA">
    <property type="taxonomic scope" value="Bacteria"/>
</dbReference>
<proteinExistence type="predicted"/>
<dbReference type="AlphaFoldDB" id="A0A0A5FYC1"/>
<organism evidence="1 2">
    <name type="scientific">Pontibacillus marinus BH030004 = DSM 16465</name>
    <dbReference type="NCBI Taxonomy" id="1385511"/>
    <lineage>
        <taxon>Bacteria</taxon>
        <taxon>Bacillati</taxon>
        <taxon>Bacillota</taxon>
        <taxon>Bacilli</taxon>
        <taxon>Bacillales</taxon>
        <taxon>Bacillaceae</taxon>
        <taxon>Pontibacillus</taxon>
    </lineage>
</organism>
<dbReference type="EMBL" id="AVPF01000036">
    <property type="protein sequence ID" value="KGX85816.1"/>
    <property type="molecule type" value="Genomic_DNA"/>
</dbReference>
<evidence type="ECO:0000313" key="1">
    <source>
        <dbReference type="EMBL" id="KGX85816.1"/>
    </source>
</evidence>